<evidence type="ECO:0000313" key="3">
    <source>
        <dbReference type="Proteomes" id="UP000195755"/>
    </source>
</evidence>
<evidence type="ECO:0000259" key="1">
    <source>
        <dbReference type="Pfam" id="PF12697"/>
    </source>
</evidence>
<sequence>MGSEISTFTGDEARERFLAVYDHAMGFWPGPREEQDVETGYGTTRVHRYGTGDGTPVVLLSGANATPAVWASCVAAFAADGHPVLAVERVGEPGRSIQTAPIRTPEAMAAWLEEVLAGLGADRVHLVGHSYGAWVALNQAVRAPARIASLLLVEPVAALSPVKPRFLLGAVVATVMKSDDFRRRWFGRLIGDTGETPDVAEAQTRVALEALGGGFRWRLMPPRKMTDEQLRSVTAPTTLVLGERSRAIDCARAAARARRCLPHARGVIVPGAGHGLPVSVLNSEVPALVRRAEAAEVREAAKEA</sequence>
<dbReference type="GO" id="GO:0003824">
    <property type="term" value="F:catalytic activity"/>
    <property type="evidence" value="ECO:0007669"/>
    <property type="project" value="UniProtKB-ARBA"/>
</dbReference>
<proteinExistence type="predicted"/>
<dbReference type="PANTHER" id="PTHR43798:SF33">
    <property type="entry name" value="HYDROLASE, PUTATIVE (AFU_ORTHOLOGUE AFUA_2G14860)-RELATED"/>
    <property type="match status" value="1"/>
</dbReference>
<name>A0A1Z2KZ51_9ACTN</name>
<evidence type="ECO:0000313" key="2">
    <source>
        <dbReference type="EMBL" id="ARZ67221.1"/>
    </source>
</evidence>
<organism evidence="2 3">
    <name type="scientific">Streptomyces albireticuli</name>
    <dbReference type="NCBI Taxonomy" id="1940"/>
    <lineage>
        <taxon>Bacteria</taxon>
        <taxon>Bacillati</taxon>
        <taxon>Actinomycetota</taxon>
        <taxon>Actinomycetes</taxon>
        <taxon>Kitasatosporales</taxon>
        <taxon>Streptomycetaceae</taxon>
        <taxon>Streptomyces</taxon>
    </lineage>
</organism>
<gene>
    <name evidence="2" type="ORF">SMD11_1560</name>
</gene>
<dbReference type="PANTHER" id="PTHR43798">
    <property type="entry name" value="MONOACYLGLYCEROL LIPASE"/>
    <property type="match status" value="1"/>
</dbReference>
<dbReference type="EMBL" id="CP021744">
    <property type="protein sequence ID" value="ARZ67221.1"/>
    <property type="molecule type" value="Genomic_DNA"/>
</dbReference>
<dbReference type="SUPFAM" id="SSF53474">
    <property type="entry name" value="alpha/beta-Hydrolases"/>
    <property type="match status" value="1"/>
</dbReference>
<dbReference type="Proteomes" id="UP000195755">
    <property type="component" value="Chromosome"/>
</dbReference>
<dbReference type="InterPro" id="IPR029058">
    <property type="entry name" value="AB_hydrolase_fold"/>
</dbReference>
<dbReference type="AlphaFoldDB" id="A0A1Z2KZ51"/>
<dbReference type="RefSeq" id="WP_159395256.1">
    <property type="nucleotide sequence ID" value="NZ_CP021744.1"/>
</dbReference>
<dbReference type="InterPro" id="IPR000073">
    <property type="entry name" value="AB_hydrolase_1"/>
</dbReference>
<dbReference type="GO" id="GO:0016020">
    <property type="term" value="C:membrane"/>
    <property type="evidence" value="ECO:0007669"/>
    <property type="project" value="TreeGrafter"/>
</dbReference>
<dbReference type="Pfam" id="PF12697">
    <property type="entry name" value="Abhydrolase_6"/>
    <property type="match status" value="1"/>
</dbReference>
<dbReference type="InterPro" id="IPR050266">
    <property type="entry name" value="AB_hydrolase_sf"/>
</dbReference>
<accession>A0A1Z2KZ51</accession>
<dbReference type="Gene3D" id="3.40.50.1820">
    <property type="entry name" value="alpha/beta hydrolase"/>
    <property type="match status" value="1"/>
</dbReference>
<dbReference type="KEGG" id="salj:SMD11_1560"/>
<dbReference type="OrthoDB" id="5513277at2"/>
<protein>
    <recommendedName>
        <fullName evidence="1">AB hydrolase-1 domain-containing protein</fullName>
    </recommendedName>
</protein>
<reference evidence="2 3" key="1">
    <citation type="submission" date="2017-06" db="EMBL/GenBank/DDBJ databases">
        <title>Streptomyces albireticuli Genome sequencing and assembly.</title>
        <authorList>
            <person name="Wang Y."/>
            <person name="Du B."/>
            <person name="Ding Y."/>
            <person name="Liu H."/>
            <person name="Hou Q."/>
            <person name="Liu K."/>
            <person name="Yao L."/>
            <person name="Wang C."/>
        </authorList>
    </citation>
    <scope>NUCLEOTIDE SEQUENCE [LARGE SCALE GENOMIC DNA]</scope>
    <source>
        <strain evidence="2 3">MDJK11</strain>
    </source>
</reference>
<feature type="domain" description="AB hydrolase-1" evidence="1">
    <location>
        <begin position="57"/>
        <end position="277"/>
    </location>
</feature>